<keyword evidence="2 5" id="KW-0238">DNA-binding</keyword>
<sequence>MKTVSEYNDMFGQETLHPLVSIINFTDAGVLMNRPMNLGFFSILFKTERVCPIKYGRNDYDYQAGTLLFIGPGQVMSFEEDGTEHRPKGYALVFHPDLLRGTYLGQHIKDYNFFSYDIHEALHLSEEEKRSVVENFKKIEYELKRSIDKHSKKLIVSNIELFLNYCVRFYDRQFTTRDYSGSGIVEKFDNLLHEYLNSEKLQDKGLPTVAYFADGFHLSANYFGDVVKKETGKTALEYIQGKLVDIAKEKMFDGRRSISEIAFELGFKYPQHFTRFFKNQVGFTPNEYRSLN</sequence>
<accession>A0A841JR96</accession>
<reference evidence="5 6" key="1">
    <citation type="submission" date="2020-08" db="EMBL/GenBank/DDBJ databases">
        <title>Genomic Encyclopedia of Type Strains, Phase IV (KMG-V): Genome sequencing to study the core and pangenomes of soil and plant-associated prokaryotes.</title>
        <authorList>
            <person name="Whitman W."/>
        </authorList>
    </citation>
    <scope>NUCLEOTIDE SEQUENCE [LARGE SCALE GENOMIC DNA]</scope>
    <source>
        <strain evidence="5 6">MP601</strain>
    </source>
</reference>
<dbReference type="AlphaFoldDB" id="A0A841JR96"/>
<evidence type="ECO:0000256" key="2">
    <source>
        <dbReference type="ARBA" id="ARBA00023125"/>
    </source>
</evidence>
<gene>
    <name evidence="5" type="ORF">HDF22_004960</name>
</gene>
<dbReference type="PROSITE" id="PS01124">
    <property type="entry name" value="HTH_ARAC_FAMILY_2"/>
    <property type="match status" value="1"/>
</dbReference>
<evidence type="ECO:0000256" key="3">
    <source>
        <dbReference type="ARBA" id="ARBA00023163"/>
    </source>
</evidence>
<evidence type="ECO:0000256" key="1">
    <source>
        <dbReference type="ARBA" id="ARBA00023015"/>
    </source>
</evidence>
<dbReference type="SUPFAM" id="SSF46689">
    <property type="entry name" value="Homeodomain-like"/>
    <property type="match status" value="1"/>
</dbReference>
<evidence type="ECO:0000259" key="4">
    <source>
        <dbReference type="PROSITE" id="PS01124"/>
    </source>
</evidence>
<dbReference type="PRINTS" id="PR00032">
    <property type="entry name" value="HTHARAC"/>
</dbReference>
<dbReference type="InterPro" id="IPR020449">
    <property type="entry name" value="Tscrpt_reg_AraC-type_HTH"/>
</dbReference>
<dbReference type="SMART" id="SM00342">
    <property type="entry name" value="HTH_ARAC"/>
    <property type="match status" value="1"/>
</dbReference>
<feature type="domain" description="HTH araC/xylS-type" evidence="4">
    <location>
        <begin position="186"/>
        <end position="291"/>
    </location>
</feature>
<dbReference type="Proteomes" id="UP000548326">
    <property type="component" value="Unassembled WGS sequence"/>
</dbReference>
<dbReference type="Gene3D" id="1.10.10.60">
    <property type="entry name" value="Homeodomain-like"/>
    <property type="match status" value="2"/>
</dbReference>
<dbReference type="GO" id="GO:0003700">
    <property type="term" value="F:DNA-binding transcription factor activity"/>
    <property type="evidence" value="ECO:0007669"/>
    <property type="project" value="InterPro"/>
</dbReference>
<name>A0A841JR96_9SPHI</name>
<dbReference type="EMBL" id="JACHCA010000017">
    <property type="protein sequence ID" value="MBB6130815.1"/>
    <property type="molecule type" value="Genomic_DNA"/>
</dbReference>
<evidence type="ECO:0000313" key="6">
    <source>
        <dbReference type="Proteomes" id="UP000548326"/>
    </source>
</evidence>
<organism evidence="5 6">
    <name type="scientific">Mucilaginibacter lappiensis</name>
    <dbReference type="NCBI Taxonomy" id="354630"/>
    <lineage>
        <taxon>Bacteria</taxon>
        <taxon>Pseudomonadati</taxon>
        <taxon>Bacteroidota</taxon>
        <taxon>Sphingobacteriia</taxon>
        <taxon>Sphingobacteriales</taxon>
        <taxon>Sphingobacteriaceae</taxon>
        <taxon>Mucilaginibacter</taxon>
    </lineage>
</organism>
<dbReference type="Pfam" id="PF12833">
    <property type="entry name" value="HTH_18"/>
    <property type="match status" value="1"/>
</dbReference>
<dbReference type="PANTHER" id="PTHR43280:SF32">
    <property type="entry name" value="TRANSCRIPTIONAL REGULATORY PROTEIN"/>
    <property type="match status" value="1"/>
</dbReference>
<comment type="caution">
    <text evidence="5">The sequence shown here is derived from an EMBL/GenBank/DDBJ whole genome shotgun (WGS) entry which is preliminary data.</text>
</comment>
<evidence type="ECO:0000313" key="5">
    <source>
        <dbReference type="EMBL" id="MBB6130815.1"/>
    </source>
</evidence>
<keyword evidence="3" id="KW-0804">Transcription</keyword>
<dbReference type="PANTHER" id="PTHR43280">
    <property type="entry name" value="ARAC-FAMILY TRANSCRIPTIONAL REGULATOR"/>
    <property type="match status" value="1"/>
</dbReference>
<protein>
    <submittedName>
        <fullName evidence="5">AraC-like DNA-binding protein</fullName>
    </submittedName>
</protein>
<dbReference type="GO" id="GO:0043565">
    <property type="term" value="F:sequence-specific DNA binding"/>
    <property type="evidence" value="ECO:0007669"/>
    <property type="project" value="InterPro"/>
</dbReference>
<proteinExistence type="predicted"/>
<dbReference type="InterPro" id="IPR018060">
    <property type="entry name" value="HTH_AraC"/>
</dbReference>
<dbReference type="RefSeq" id="WP_317617979.1">
    <property type="nucleotide sequence ID" value="NZ_JACHCA010000017.1"/>
</dbReference>
<keyword evidence="1" id="KW-0805">Transcription regulation</keyword>
<dbReference type="InterPro" id="IPR009057">
    <property type="entry name" value="Homeodomain-like_sf"/>
</dbReference>